<keyword evidence="2" id="KW-1185">Reference proteome</keyword>
<organism evidence="1 2">
    <name type="scientific">Spirosoma oryzae</name>
    <dbReference type="NCBI Taxonomy" id="1469603"/>
    <lineage>
        <taxon>Bacteria</taxon>
        <taxon>Pseudomonadati</taxon>
        <taxon>Bacteroidota</taxon>
        <taxon>Cytophagia</taxon>
        <taxon>Cytophagales</taxon>
        <taxon>Cytophagaceae</taxon>
        <taxon>Spirosoma</taxon>
    </lineage>
</organism>
<dbReference type="AlphaFoldDB" id="A0A2T0T561"/>
<dbReference type="Proteomes" id="UP000238375">
    <property type="component" value="Unassembled WGS sequence"/>
</dbReference>
<protein>
    <submittedName>
        <fullName evidence="1">Uncharacterized protein</fullName>
    </submittedName>
</protein>
<evidence type="ECO:0000313" key="1">
    <source>
        <dbReference type="EMBL" id="PRY40818.1"/>
    </source>
</evidence>
<proteinExistence type="predicted"/>
<dbReference type="RefSeq" id="WP_106137265.1">
    <property type="nucleotide sequence ID" value="NZ_PVTE01000006.1"/>
</dbReference>
<comment type="caution">
    <text evidence="1">The sequence shown here is derived from an EMBL/GenBank/DDBJ whole genome shotgun (WGS) entry which is preliminary data.</text>
</comment>
<sequence length="146" mass="16599">MNIDFEVFNQATLPSHSLSESEPVPSISIRTDGVIAFNNAAATLLKLAKGTRIGFNRDKRHGDWYLKLEDPKGFPVRQTTTQKDRTKRFNLSHRELCSRIRADIKHDGLIVVPVSETLTADLYQLDSRQTTSRPARKLPARNKKKK</sequence>
<dbReference type="EMBL" id="PVTE01000006">
    <property type="protein sequence ID" value="PRY40818.1"/>
    <property type="molecule type" value="Genomic_DNA"/>
</dbReference>
<reference evidence="1 2" key="1">
    <citation type="submission" date="2018-03" db="EMBL/GenBank/DDBJ databases">
        <title>Genomic Encyclopedia of Archaeal and Bacterial Type Strains, Phase II (KMG-II): from individual species to whole genera.</title>
        <authorList>
            <person name="Goeker M."/>
        </authorList>
    </citation>
    <scope>NUCLEOTIDE SEQUENCE [LARGE SCALE GENOMIC DNA]</scope>
    <source>
        <strain evidence="1 2">DSM 28354</strain>
    </source>
</reference>
<name>A0A2T0T561_9BACT</name>
<gene>
    <name evidence="1" type="ORF">CLV58_1061</name>
</gene>
<evidence type="ECO:0000313" key="2">
    <source>
        <dbReference type="Proteomes" id="UP000238375"/>
    </source>
</evidence>
<accession>A0A2T0T561</accession>